<dbReference type="InterPro" id="IPR000668">
    <property type="entry name" value="Peptidase_C1A_C"/>
</dbReference>
<dbReference type="Proteomes" id="UP001231189">
    <property type="component" value="Unassembled WGS sequence"/>
</dbReference>
<evidence type="ECO:0000259" key="3">
    <source>
        <dbReference type="SMART" id="SM00645"/>
    </source>
</evidence>
<keyword evidence="2" id="KW-1015">Disulfide bond</keyword>
<accession>A0AAD8S465</accession>
<dbReference type="Pfam" id="PF08246">
    <property type="entry name" value="Inhibitor_I29"/>
    <property type="match status" value="1"/>
</dbReference>
<dbReference type="Gene3D" id="3.90.70.10">
    <property type="entry name" value="Cysteine proteinases"/>
    <property type="match status" value="1"/>
</dbReference>
<feature type="domain" description="Peptidase C1A papain C-terminal" evidence="3">
    <location>
        <begin position="126"/>
        <end position="348"/>
    </location>
</feature>
<evidence type="ECO:0000313" key="5">
    <source>
        <dbReference type="Proteomes" id="UP001231189"/>
    </source>
</evidence>
<dbReference type="SMART" id="SM00645">
    <property type="entry name" value="Pept_C1"/>
    <property type="match status" value="1"/>
</dbReference>
<dbReference type="PANTHER" id="PTHR12411">
    <property type="entry name" value="CYSTEINE PROTEASE FAMILY C1-RELATED"/>
    <property type="match status" value="1"/>
</dbReference>
<evidence type="ECO:0000313" key="4">
    <source>
        <dbReference type="EMBL" id="KAK1644845.1"/>
    </source>
</evidence>
<dbReference type="PROSITE" id="PS00640">
    <property type="entry name" value="THIOL_PROTEASE_ASN"/>
    <property type="match status" value="1"/>
</dbReference>
<dbReference type="InterPro" id="IPR039417">
    <property type="entry name" value="Peptidase_C1A_papain-like"/>
</dbReference>
<organism evidence="4 5">
    <name type="scientific">Lolium multiflorum</name>
    <name type="common">Italian ryegrass</name>
    <name type="synonym">Lolium perenne subsp. multiflorum</name>
    <dbReference type="NCBI Taxonomy" id="4521"/>
    <lineage>
        <taxon>Eukaryota</taxon>
        <taxon>Viridiplantae</taxon>
        <taxon>Streptophyta</taxon>
        <taxon>Embryophyta</taxon>
        <taxon>Tracheophyta</taxon>
        <taxon>Spermatophyta</taxon>
        <taxon>Magnoliopsida</taxon>
        <taxon>Liliopsida</taxon>
        <taxon>Poales</taxon>
        <taxon>Poaceae</taxon>
        <taxon>BOP clade</taxon>
        <taxon>Pooideae</taxon>
        <taxon>Poodae</taxon>
        <taxon>Poeae</taxon>
        <taxon>Poeae Chloroplast Group 2 (Poeae type)</taxon>
        <taxon>Loliodinae</taxon>
        <taxon>Loliinae</taxon>
        <taxon>Lolium</taxon>
    </lineage>
</organism>
<dbReference type="GO" id="GO:0008234">
    <property type="term" value="F:cysteine-type peptidase activity"/>
    <property type="evidence" value="ECO:0007669"/>
    <property type="project" value="InterPro"/>
</dbReference>
<comment type="similarity">
    <text evidence="1">Belongs to the peptidase C1 family.</text>
</comment>
<dbReference type="FunFam" id="3.90.70.10:FF:000332">
    <property type="entry name" value="Cathepsin L1"/>
    <property type="match status" value="1"/>
</dbReference>
<evidence type="ECO:0000256" key="1">
    <source>
        <dbReference type="ARBA" id="ARBA00008455"/>
    </source>
</evidence>
<dbReference type="InterPro" id="IPR013128">
    <property type="entry name" value="Peptidase_C1A"/>
</dbReference>
<proteinExistence type="inferred from homology"/>
<dbReference type="CDD" id="cd02248">
    <property type="entry name" value="Peptidase_C1A"/>
    <property type="match status" value="1"/>
</dbReference>
<sequence>MVAALATMALAASTQTENRIYVNSEDVASEESLRGLYERWYRLYRPGGDPANKEKRFAIFKAEVRAVYELNQGDTRVKHHLNWFEDMTQGEYAKYFANCSPREIRPFGDISEMNRHQPSQYYPDKLPRTVDWRTVEGVLTSVKNQGNCSSCWAISAAEAMESVHFLKNKQRTNLSAQELVDCTPNSYGCKGGWASRAFQHVIDRRGIHSSEQYPYVGKAQYCDPPSVSPVMSIKKFHFVQPRNEKMLMDAVAHNPVVVLIVGAETMNFKHYSGGIYRGPCGMDTKHEALLVGYGTTPSDDSNDPGAEYWVVKNSWGDSWGEKGYMRLARGHQDYGGLCGIMLDPMYPSHPKKLNHAYA</sequence>
<name>A0AAD8S465_LOLMU</name>
<evidence type="ECO:0000256" key="2">
    <source>
        <dbReference type="ARBA" id="ARBA00023157"/>
    </source>
</evidence>
<dbReference type="InterPro" id="IPR038765">
    <property type="entry name" value="Papain-like_cys_pep_sf"/>
</dbReference>
<dbReference type="EMBL" id="JAUUTY010000004">
    <property type="protein sequence ID" value="KAK1644845.1"/>
    <property type="molecule type" value="Genomic_DNA"/>
</dbReference>
<dbReference type="PRINTS" id="PR00705">
    <property type="entry name" value="PAPAIN"/>
</dbReference>
<protein>
    <recommendedName>
        <fullName evidence="3">Peptidase C1A papain C-terminal domain-containing protein</fullName>
    </recommendedName>
</protein>
<dbReference type="InterPro" id="IPR013201">
    <property type="entry name" value="Prot_inhib_I29"/>
</dbReference>
<reference evidence="4" key="1">
    <citation type="submission" date="2023-07" db="EMBL/GenBank/DDBJ databases">
        <title>A chromosome-level genome assembly of Lolium multiflorum.</title>
        <authorList>
            <person name="Chen Y."/>
            <person name="Copetti D."/>
            <person name="Kolliker R."/>
            <person name="Studer B."/>
        </authorList>
    </citation>
    <scope>NUCLEOTIDE SEQUENCE</scope>
    <source>
        <strain evidence="4">02402/16</strain>
        <tissue evidence="4">Leaf</tissue>
    </source>
</reference>
<dbReference type="InterPro" id="IPR025661">
    <property type="entry name" value="Pept_asp_AS"/>
</dbReference>
<dbReference type="AlphaFoldDB" id="A0AAD8S465"/>
<dbReference type="SUPFAM" id="SSF54001">
    <property type="entry name" value="Cysteine proteinases"/>
    <property type="match status" value="1"/>
</dbReference>
<dbReference type="Pfam" id="PF00112">
    <property type="entry name" value="Peptidase_C1"/>
    <property type="match status" value="1"/>
</dbReference>
<dbReference type="GO" id="GO:0006508">
    <property type="term" value="P:proteolysis"/>
    <property type="evidence" value="ECO:0007669"/>
    <property type="project" value="InterPro"/>
</dbReference>
<comment type="caution">
    <text evidence="4">The sequence shown here is derived from an EMBL/GenBank/DDBJ whole genome shotgun (WGS) entry which is preliminary data.</text>
</comment>
<gene>
    <name evidence="4" type="ORF">QYE76_062650</name>
</gene>
<keyword evidence="5" id="KW-1185">Reference proteome</keyword>